<keyword evidence="10" id="KW-0067">ATP-binding</keyword>
<comment type="caution">
    <text evidence="18">The sequence shown here is derived from an EMBL/GenBank/DDBJ whole genome shotgun (WGS) entry which is preliminary data.</text>
</comment>
<dbReference type="EMBL" id="PEZX01000032">
    <property type="protein sequence ID" value="PIS06857.1"/>
    <property type="molecule type" value="Genomic_DNA"/>
</dbReference>
<evidence type="ECO:0000256" key="3">
    <source>
        <dbReference type="ARBA" id="ARBA00022723"/>
    </source>
</evidence>
<dbReference type="CDD" id="cd03271">
    <property type="entry name" value="ABC_UvrA_II"/>
    <property type="match status" value="1"/>
</dbReference>
<feature type="domain" description="ABC transporter" evidence="17">
    <location>
        <begin position="482"/>
        <end position="821"/>
    </location>
</feature>
<keyword evidence="5" id="KW-0547">Nucleotide-binding</keyword>
<keyword evidence="11" id="KW-0267">Excision nuclease</keyword>
<evidence type="ECO:0000256" key="9">
    <source>
        <dbReference type="ARBA" id="ARBA00022833"/>
    </source>
</evidence>
<gene>
    <name evidence="18" type="primary">uvrA</name>
    <name evidence="18" type="ORF">COT79_02500</name>
</gene>
<dbReference type="PROSITE" id="PS50893">
    <property type="entry name" value="ABC_TRANSPORTER_2"/>
    <property type="match status" value="2"/>
</dbReference>
<keyword evidence="9" id="KW-0862">Zinc</keyword>
<dbReference type="AlphaFoldDB" id="A0A2M6R8N2"/>
<dbReference type="GO" id="GO:0009380">
    <property type="term" value="C:excinuclease repair complex"/>
    <property type="evidence" value="ECO:0007669"/>
    <property type="project" value="InterPro"/>
</dbReference>
<evidence type="ECO:0000259" key="17">
    <source>
        <dbReference type="PROSITE" id="PS50893"/>
    </source>
</evidence>
<evidence type="ECO:0000256" key="6">
    <source>
        <dbReference type="ARBA" id="ARBA00022763"/>
    </source>
</evidence>
<dbReference type="Gene3D" id="1.10.8.280">
    <property type="entry name" value="ABC transporter ATPase domain-like"/>
    <property type="match status" value="1"/>
</dbReference>
<dbReference type="InterPro" id="IPR003439">
    <property type="entry name" value="ABC_transporter-like_ATP-bd"/>
</dbReference>
<name>A0A2M6R8N2_9BACT</name>
<evidence type="ECO:0000256" key="16">
    <source>
        <dbReference type="ARBA" id="ARBA00042156"/>
    </source>
</evidence>
<dbReference type="Pfam" id="PF17755">
    <property type="entry name" value="UvrA_DNA-bind"/>
    <property type="match status" value="1"/>
</dbReference>
<keyword evidence="6" id="KW-0227">DNA damage</keyword>
<dbReference type="GO" id="GO:0005524">
    <property type="term" value="F:ATP binding"/>
    <property type="evidence" value="ECO:0007669"/>
    <property type="project" value="UniProtKB-KW"/>
</dbReference>
<sequence>MSNNIIHVKGARVHNLKNVSVSIPKNKLVVITGISGSGKSSLAFDTLFAEGQRRYVESMSTFARQFLGVLEKPDIDEIQNLSPALSIDQKTAAVSPRSTVGTMSEIYDYMRLLFTSIGVPHCMLCTKPMEKVIDRQAQSAETAFNHDWVCRSCQSTFPKITISLFSFNSPVGACRLCHGLGERLEVDSSLIMPNTSLTIEEGAIRPLQRMNSTGAWVKKTLEAMAQKYSFKLDVPVSHLSARARDLILFGDGQEYEGVVDYLMRRYDETDSEYLRREIEHYMVKRLCPDCQGKRLRRESLSVYVAGYNCIELASLSIIDMKERIESLSHKNSPLTSIDKQVSDQLFNEILKRLQFLIDVGLPYLTLDRSAQTLAGGEAQRIRLAGQLGSGLVNVIYILDEPSIGLHPRDHTRLLGSIKELQKHGNTVIVVEHDLETMKAADWIIDVGPGAGEHGGEIVGEGTIEDIKNAPRSITGAYLRGDKKIETATKHRKGNGTALTIVDATQFNLKNITACIPLQMFVAITGVSGSGKSTLISDILAAHLSHHFFRAKTTPGAHTRIDGVEHIDKVIVVDQSPIGRNVRSNPATYTGVFTHLRQLYSELPRAIKKKFGPDQFSFNLRGGRCEVCRGEGLLKFEMHFMPNVFITCEECAGKRYNQETLAVTFKGATISDVLSMTVDHAIEFFTDYPDIVNKLAVLSQVGLGYLRLGQPATMLSGGEAQRVKLANELARPSTGKTLYILDEPTTGLHFDDTARLLTVLHKLVDKGNSVLVVEHNLDIIKNADWVIDLGPEGGKGGGYIVAQGTPETIAKVKESHTGRYLSEVL</sequence>
<evidence type="ECO:0000256" key="1">
    <source>
        <dbReference type="ARBA" id="ARBA00004496"/>
    </source>
</evidence>
<dbReference type="Gene3D" id="3.40.50.300">
    <property type="entry name" value="P-loop containing nucleotide triphosphate hydrolases"/>
    <property type="match status" value="2"/>
</dbReference>
<feature type="domain" description="ABC transporter" evidence="17">
    <location>
        <begin position="1"/>
        <end position="473"/>
    </location>
</feature>
<evidence type="ECO:0000256" key="2">
    <source>
        <dbReference type="ARBA" id="ARBA00022490"/>
    </source>
</evidence>
<proteinExistence type="inferred from homology"/>
<dbReference type="NCBIfam" id="TIGR00630">
    <property type="entry name" value="uvra"/>
    <property type="match status" value="1"/>
</dbReference>
<organism evidence="18 19">
    <name type="scientific">Candidatus Berkelbacteria bacterium CG10_big_fil_rev_8_21_14_0_10_43_14</name>
    <dbReference type="NCBI Taxonomy" id="1974515"/>
    <lineage>
        <taxon>Bacteria</taxon>
        <taxon>Candidatus Berkelbacteria</taxon>
    </lineage>
</organism>
<keyword evidence="8" id="KW-0863">Zinc-finger</keyword>
<evidence type="ECO:0000256" key="10">
    <source>
        <dbReference type="ARBA" id="ARBA00022840"/>
    </source>
</evidence>
<evidence type="ECO:0000256" key="7">
    <source>
        <dbReference type="ARBA" id="ARBA00022769"/>
    </source>
</evidence>
<dbReference type="PANTHER" id="PTHR43152">
    <property type="entry name" value="UVRABC SYSTEM PROTEIN A"/>
    <property type="match status" value="1"/>
</dbReference>
<keyword evidence="13" id="KW-0234">DNA repair</keyword>
<dbReference type="GO" id="GO:0004518">
    <property type="term" value="F:nuclease activity"/>
    <property type="evidence" value="ECO:0007669"/>
    <property type="project" value="UniProtKB-KW"/>
</dbReference>
<keyword evidence="7" id="KW-0228">DNA excision</keyword>
<dbReference type="Proteomes" id="UP000231162">
    <property type="component" value="Unassembled WGS sequence"/>
</dbReference>
<keyword evidence="2" id="KW-0963">Cytoplasm</keyword>
<protein>
    <recommendedName>
        <fullName evidence="15">UvrABC system protein A</fullName>
    </recommendedName>
    <alternativeName>
        <fullName evidence="16">Excinuclease ABC subunit A</fullName>
    </alternativeName>
</protein>
<evidence type="ECO:0000256" key="4">
    <source>
        <dbReference type="ARBA" id="ARBA00022737"/>
    </source>
</evidence>
<dbReference type="PANTHER" id="PTHR43152:SF3">
    <property type="entry name" value="UVRABC SYSTEM PROTEIN A"/>
    <property type="match status" value="1"/>
</dbReference>
<evidence type="ECO:0000313" key="19">
    <source>
        <dbReference type="Proteomes" id="UP000231162"/>
    </source>
</evidence>
<evidence type="ECO:0000256" key="12">
    <source>
        <dbReference type="ARBA" id="ARBA00023125"/>
    </source>
</evidence>
<reference evidence="19" key="1">
    <citation type="submission" date="2017-09" db="EMBL/GenBank/DDBJ databases">
        <title>Depth-based differentiation of microbial function through sediment-hosted aquifers and enrichment of novel symbionts in the deep terrestrial subsurface.</title>
        <authorList>
            <person name="Probst A.J."/>
            <person name="Ladd B."/>
            <person name="Jarett J.K."/>
            <person name="Geller-Mcgrath D.E."/>
            <person name="Sieber C.M.K."/>
            <person name="Emerson J.B."/>
            <person name="Anantharaman K."/>
            <person name="Thomas B.C."/>
            <person name="Malmstrom R."/>
            <person name="Stieglmeier M."/>
            <person name="Klingl A."/>
            <person name="Woyke T."/>
            <person name="Ryan C.M."/>
            <person name="Banfield J.F."/>
        </authorList>
    </citation>
    <scope>NUCLEOTIDE SEQUENCE [LARGE SCALE GENOMIC DNA]</scope>
</reference>
<dbReference type="InterPro" id="IPR017871">
    <property type="entry name" value="ABC_transporter-like_CS"/>
</dbReference>
<evidence type="ECO:0000256" key="13">
    <source>
        <dbReference type="ARBA" id="ARBA00023204"/>
    </source>
</evidence>
<dbReference type="GO" id="GO:0003677">
    <property type="term" value="F:DNA binding"/>
    <property type="evidence" value="ECO:0007669"/>
    <property type="project" value="UniProtKB-KW"/>
</dbReference>
<dbReference type="Gene3D" id="1.20.1580.10">
    <property type="entry name" value="ABC transporter ATPase like domain"/>
    <property type="match status" value="2"/>
</dbReference>
<accession>A0A2M6R8N2</accession>
<evidence type="ECO:0000256" key="5">
    <source>
        <dbReference type="ARBA" id="ARBA00022741"/>
    </source>
</evidence>
<dbReference type="InterPro" id="IPR027417">
    <property type="entry name" value="P-loop_NTPase"/>
</dbReference>
<dbReference type="GO" id="GO:0016887">
    <property type="term" value="F:ATP hydrolysis activity"/>
    <property type="evidence" value="ECO:0007669"/>
    <property type="project" value="InterPro"/>
</dbReference>
<evidence type="ECO:0000313" key="18">
    <source>
        <dbReference type="EMBL" id="PIS06857.1"/>
    </source>
</evidence>
<dbReference type="PROSITE" id="PS00211">
    <property type="entry name" value="ABC_TRANSPORTER_1"/>
    <property type="match status" value="2"/>
</dbReference>
<dbReference type="GO" id="GO:0008270">
    <property type="term" value="F:zinc ion binding"/>
    <property type="evidence" value="ECO:0007669"/>
    <property type="project" value="UniProtKB-KW"/>
</dbReference>
<dbReference type="GO" id="GO:0006289">
    <property type="term" value="P:nucleotide-excision repair"/>
    <property type="evidence" value="ECO:0007669"/>
    <property type="project" value="InterPro"/>
</dbReference>
<evidence type="ECO:0000256" key="15">
    <source>
        <dbReference type="ARBA" id="ARBA00039316"/>
    </source>
</evidence>
<keyword evidence="12" id="KW-0238">DNA-binding</keyword>
<evidence type="ECO:0000256" key="8">
    <source>
        <dbReference type="ARBA" id="ARBA00022771"/>
    </source>
</evidence>
<comment type="similarity">
    <text evidence="14">Belongs to the ABC transporter superfamily. UvrA family.</text>
</comment>
<dbReference type="SUPFAM" id="SSF52540">
    <property type="entry name" value="P-loop containing nucleoside triphosphate hydrolases"/>
    <property type="match status" value="2"/>
</dbReference>
<keyword evidence="3" id="KW-0479">Metal-binding</keyword>
<evidence type="ECO:0000256" key="11">
    <source>
        <dbReference type="ARBA" id="ARBA00022881"/>
    </source>
</evidence>
<dbReference type="GO" id="GO:0005737">
    <property type="term" value="C:cytoplasm"/>
    <property type="evidence" value="ECO:0007669"/>
    <property type="project" value="UniProtKB-SubCell"/>
</dbReference>
<comment type="subcellular location">
    <subcellularLocation>
        <location evidence="1">Cytoplasm</location>
    </subcellularLocation>
</comment>
<dbReference type="InterPro" id="IPR041552">
    <property type="entry name" value="UvrA_DNA-bd"/>
</dbReference>
<dbReference type="InterPro" id="IPR004602">
    <property type="entry name" value="UvrA"/>
</dbReference>
<keyword evidence="4" id="KW-0677">Repeat</keyword>
<evidence type="ECO:0000256" key="14">
    <source>
        <dbReference type="ARBA" id="ARBA00038000"/>
    </source>
</evidence>